<proteinExistence type="predicted"/>
<sequence length="318" mass="36875">MSAIDTLQTLSNRLPYPQTIVLDMRKTVKHWFLNYDYFILRDGHRLKDVNQEHLHVTSLEGERPLLNIVNARVLDSVQSYWSNQIDVGEVKVFAWCNQIVEKDSMLFQLYDKAGKDKGIYCHSLNWTEDIVYVGESIDIFFDLDKAVQEFKNATVFSGDYKLPKKKLSKEKAMSYTDLLDKDEYIIEDAEFGHTPTLEFYQSFIDRTIIPLTNHDLRYSKLELISDAAGILKFNWHVDNDTFLFVLRNTGDGIDGEPFYRTLNLVLERLKTPKRLAAFKHYTFGQEYGLAYLDKNKKAKLAALFQIDVLTDTPGQANV</sequence>
<dbReference type="KEGG" id="chk:D4L85_25730"/>
<name>A0A385SU11_9BACT</name>
<dbReference type="OrthoDB" id="9913148at2"/>
<dbReference type="AlphaFoldDB" id="A0A385SU11"/>
<dbReference type="RefSeq" id="WP_119757000.1">
    <property type="nucleotide sequence ID" value="NZ_CP032382.1"/>
</dbReference>
<dbReference type="Proteomes" id="UP000266183">
    <property type="component" value="Chromosome"/>
</dbReference>
<reference evidence="2" key="1">
    <citation type="submission" date="2018-09" db="EMBL/GenBank/DDBJ databases">
        <title>Chryseolinea sp. KIS68-18 isolated from soil.</title>
        <authorList>
            <person name="Weon H.-Y."/>
            <person name="Kwon S.-W."/>
            <person name="Lee S.A."/>
        </authorList>
    </citation>
    <scope>NUCLEOTIDE SEQUENCE [LARGE SCALE GENOMIC DNA]</scope>
    <source>
        <strain evidence="2">KIS68-18</strain>
    </source>
</reference>
<keyword evidence="2" id="KW-1185">Reference proteome</keyword>
<organism evidence="1 2">
    <name type="scientific">Chryseolinea soli</name>
    <dbReference type="NCBI Taxonomy" id="2321403"/>
    <lineage>
        <taxon>Bacteria</taxon>
        <taxon>Pseudomonadati</taxon>
        <taxon>Bacteroidota</taxon>
        <taxon>Cytophagia</taxon>
        <taxon>Cytophagales</taxon>
        <taxon>Fulvivirgaceae</taxon>
        <taxon>Chryseolinea</taxon>
    </lineage>
</organism>
<protein>
    <submittedName>
        <fullName evidence="1">Uncharacterized protein</fullName>
    </submittedName>
</protein>
<accession>A0A385SU11</accession>
<dbReference type="EMBL" id="CP032382">
    <property type="protein sequence ID" value="AYB33771.1"/>
    <property type="molecule type" value="Genomic_DNA"/>
</dbReference>
<gene>
    <name evidence="1" type="ORF">D4L85_25730</name>
</gene>
<evidence type="ECO:0000313" key="2">
    <source>
        <dbReference type="Proteomes" id="UP000266183"/>
    </source>
</evidence>
<evidence type="ECO:0000313" key="1">
    <source>
        <dbReference type="EMBL" id="AYB33771.1"/>
    </source>
</evidence>